<dbReference type="Proteomes" id="UP000295367">
    <property type="component" value="Unassembled WGS sequence"/>
</dbReference>
<evidence type="ECO:0000256" key="1">
    <source>
        <dbReference type="SAM" id="Coils"/>
    </source>
</evidence>
<comment type="caution">
    <text evidence="3">The sequence shown here is derived from an EMBL/GenBank/DDBJ whole genome shotgun (WGS) entry which is preliminary data.</text>
</comment>
<name>A0A4R3Y1Q3_9PROT</name>
<accession>A0A4R3Y1Q3</accession>
<organism evidence="3 4">
    <name type="scientific">Sulfurirhabdus autotrophica</name>
    <dbReference type="NCBI Taxonomy" id="1706046"/>
    <lineage>
        <taxon>Bacteria</taxon>
        <taxon>Pseudomonadati</taxon>
        <taxon>Pseudomonadota</taxon>
        <taxon>Betaproteobacteria</taxon>
        <taxon>Nitrosomonadales</taxon>
        <taxon>Sulfuricellaceae</taxon>
        <taxon>Sulfurirhabdus</taxon>
    </lineage>
</organism>
<keyword evidence="2" id="KW-0472">Membrane</keyword>
<feature type="coiled-coil region" evidence="1">
    <location>
        <begin position="80"/>
        <end position="107"/>
    </location>
</feature>
<dbReference type="AlphaFoldDB" id="A0A4R3Y1Q3"/>
<keyword evidence="1" id="KW-0175">Coiled coil</keyword>
<dbReference type="EMBL" id="SMCO01000010">
    <property type="protein sequence ID" value="TCV85221.1"/>
    <property type="molecule type" value="Genomic_DNA"/>
</dbReference>
<keyword evidence="2" id="KW-0812">Transmembrane</keyword>
<evidence type="ECO:0008006" key="5">
    <source>
        <dbReference type="Google" id="ProtNLM"/>
    </source>
</evidence>
<reference evidence="3 4" key="1">
    <citation type="submission" date="2019-03" db="EMBL/GenBank/DDBJ databases">
        <title>Genomic Encyclopedia of Type Strains, Phase IV (KMG-IV): sequencing the most valuable type-strain genomes for metagenomic binning, comparative biology and taxonomic classification.</title>
        <authorList>
            <person name="Goeker M."/>
        </authorList>
    </citation>
    <scope>NUCLEOTIDE SEQUENCE [LARGE SCALE GENOMIC DNA]</scope>
    <source>
        <strain evidence="3 4">DSM 100309</strain>
    </source>
</reference>
<keyword evidence="4" id="KW-1185">Reference proteome</keyword>
<keyword evidence="2" id="KW-1133">Transmembrane helix</keyword>
<gene>
    <name evidence="3" type="ORF">EDC63_110110</name>
</gene>
<proteinExistence type="predicted"/>
<evidence type="ECO:0000256" key="2">
    <source>
        <dbReference type="SAM" id="Phobius"/>
    </source>
</evidence>
<evidence type="ECO:0000313" key="4">
    <source>
        <dbReference type="Proteomes" id="UP000295367"/>
    </source>
</evidence>
<protein>
    <recommendedName>
        <fullName evidence="5">MSHA biogenesis protein MshI</fullName>
    </recommendedName>
</protein>
<feature type="transmembrane region" description="Helical" evidence="2">
    <location>
        <begin position="18"/>
        <end position="44"/>
    </location>
</feature>
<sequence length="225" mass="24570">MSQQINLFNPVFLKQEKYFSATTMVQALGLIVVGVLCIAGYVGFQSYKLQKQGIETSNQLALAQSQLAKVNAEFGPRQKNQALEQELRDAEAELLSLQEVSDILENGELGNTKGYSEYLRAFSRQVVSGLWLTGFSIYGAGNEIGVQGRVLQPALVPAYIARLKREQVMQGKSFSALEMSVPMVDKANKEDVAGAAKQEPAGFIEFNLRSSGIKENEALAGAKRS</sequence>
<evidence type="ECO:0000313" key="3">
    <source>
        <dbReference type="EMBL" id="TCV85221.1"/>
    </source>
</evidence>
<dbReference type="RefSeq" id="WP_124945382.1">
    <property type="nucleotide sequence ID" value="NZ_BHVT01000010.1"/>
</dbReference>
<dbReference type="OrthoDB" id="5405677at2"/>